<dbReference type="EMBL" id="QJTI01000005">
    <property type="protein sequence ID" value="PYF03840.1"/>
    <property type="molecule type" value="Genomic_DNA"/>
</dbReference>
<organism evidence="1 2">
    <name type="scientific">Rhodopseudomonas faecalis</name>
    <dbReference type="NCBI Taxonomy" id="99655"/>
    <lineage>
        <taxon>Bacteria</taxon>
        <taxon>Pseudomonadati</taxon>
        <taxon>Pseudomonadota</taxon>
        <taxon>Alphaproteobacteria</taxon>
        <taxon>Hyphomicrobiales</taxon>
        <taxon>Nitrobacteraceae</taxon>
        <taxon>Rhodopseudomonas</taxon>
    </lineage>
</organism>
<keyword evidence="2" id="KW-1185">Reference proteome</keyword>
<proteinExistence type="predicted"/>
<reference evidence="1 2" key="1">
    <citation type="submission" date="2018-06" db="EMBL/GenBank/DDBJ databases">
        <title>Genomic Encyclopedia of Archaeal and Bacterial Type Strains, Phase II (KMG-II): from individual species to whole genera.</title>
        <authorList>
            <person name="Goeker M."/>
        </authorList>
    </citation>
    <scope>NUCLEOTIDE SEQUENCE [LARGE SCALE GENOMIC DNA]</scope>
    <source>
        <strain evidence="1 2">JCM 11668</strain>
    </source>
</reference>
<sequence>MSTVLTSTARFWWVKVRSGSLDILKGVADLSMRLLTLSLRGEIDCQLAAGLQEKLRHAERLRASGADETQRPIDLALSLVDEVKVEVARLESGWAET</sequence>
<dbReference type="AlphaFoldDB" id="A0A318TJ67"/>
<protein>
    <submittedName>
        <fullName evidence="1">Uncharacterized protein</fullName>
    </submittedName>
</protein>
<name>A0A318TJ67_9BRAD</name>
<gene>
    <name evidence="1" type="ORF">BJ122_10597</name>
</gene>
<accession>A0A318TJ67</accession>
<evidence type="ECO:0000313" key="2">
    <source>
        <dbReference type="Proteomes" id="UP000248148"/>
    </source>
</evidence>
<dbReference type="Proteomes" id="UP000248148">
    <property type="component" value="Unassembled WGS sequence"/>
</dbReference>
<evidence type="ECO:0000313" key="1">
    <source>
        <dbReference type="EMBL" id="PYF03840.1"/>
    </source>
</evidence>
<comment type="caution">
    <text evidence="1">The sequence shown here is derived from an EMBL/GenBank/DDBJ whole genome shotgun (WGS) entry which is preliminary data.</text>
</comment>
<dbReference type="RefSeq" id="WP_110780247.1">
    <property type="nucleotide sequence ID" value="NZ_QJTI01000005.1"/>
</dbReference>